<dbReference type="SUPFAM" id="SSF50475">
    <property type="entry name" value="FMN-binding split barrel"/>
    <property type="match status" value="1"/>
</dbReference>
<gene>
    <name evidence="4" type="ORF">D806_063990</name>
</gene>
<dbReference type="PANTHER" id="PTHR13343:SF24">
    <property type="entry name" value="OS07G0573800 PROTEIN"/>
    <property type="match status" value="1"/>
</dbReference>
<dbReference type="EMBL" id="CP027541">
    <property type="protein sequence ID" value="AWT57332.1"/>
    <property type="molecule type" value="Genomic_DNA"/>
</dbReference>
<dbReference type="InterPro" id="IPR019595">
    <property type="entry name" value="DUF2470"/>
</dbReference>
<evidence type="ECO:0000256" key="1">
    <source>
        <dbReference type="SAM" id="MobiDB-lite"/>
    </source>
</evidence>
<dbReference type="AlphaFoldDB" id="A0A2U9PZV6"/>
<dbReference type="InterPro" id="IPR037119">
    <property type="entry name" value="Haem_oxidase_HugZ-like_sf"/>
</dbReference>
<evidence type="ECO:0000259" key="3">
    <source>
        <dbReference type="Pfam" id="PF13883"/>
    </source>
</evidence>
<dbReference type="Gene3D" id="3.20.180.10">
    <property type="entry name" value="PNP-oxidase-like"/>
    <property type="match status" value="1"/>
</dbReference>
<dbReference type="Proteomes" id="UP000011200">
    <property type="component" value="Chromosome"/>
</dbReference>
<evidence type="ECO:0000313" key="4">
    <source>
        <dbReference type="EMBL" id="AWT57332.1"/>
    </source>
</evidence>
<dbReference type="PANTHER" id="PTHR13343">
    <property type="entry name" value="CREG1 PROTEIN"/>
    <property type="match status" value="1"/>
</dbReference>
<reference evidence="5" key="2">
    <citation type="submission" date="2018-03" db="EMBL/GenBank/DDBJ databases">
        <authorList>
            <person name="Derbyshire K."/>
            <person name="Gray T.A."/>
            <person name="Champion M."/>
        </authorList>
    </citation>
    <scope>NUCLEOTIDE SEQUENCE [LARGE SCALE GENOMIC DNA]</scope>
    <source>
        <strain evidence="5">MKD8</strain>
    </source>
</reference>
<feature type="domain" description="CREG-like beta-barrel" evidence="3">
    <location>
        <begin position="29"/>
        <end position="173"/>
    </location>
</feature>
<protein>
    <submittedName>
        <fullName evidence="4">Pyridoxamine 5'-phosphate oxidase family protein</fullName>
    </submittedName>
</protein>
<dbReference type="Pfam" id="PF10615">
    <property type="entry name" value="DUF2470"/>
    <property type="match status" value="1"/>
</dbReference>
<dbReference type="Pfam" id="PF13883">
    <property type="entry name" value="CREG_beta-barrel"/>
    <property type="match status" value="1"/>
</dbReference>
<feature type="domain" description="DUF2470" evidence="2">
    <location>
        <begin position="185"/>
        <end position="259"/>
    </location>
</feature>
<reference evidence="4 5" key="1">
    <citation type="journal article" date="2013" name="Genome Announc.">
        <title>Draft genome sequence of MKD8, a conjugal recipient Mycobacterium smegmatis strain.</title>
        <authorList>
            <person name="Gray T.A."/>
            <person name="Palumbo M.J."/>
            <person name="Derbyshire K.M."/>
        </authorList>
    </citation>
    <scope>NUCLEOTIDE SEQUENCE [LARGE SCALE GENOMIC DNA]</scope>
    <source>
        <strain evidence="4 5">MKD8</strain>
    </source>
</reference>
<name>A0A2U9PZV6_MYCSE</name>
<dbReference type="RefSeq" id="WP_036454037.1">
    <property type="nucleotide sequence ID" value="NZ_CP027541.1"/>
</dbReference>
<evidence type="ECO:0000313" key="5">
    <source>
        <dbReference type="Proteomes" id="UP000011200"/>
    </source>
</evidence>
<dbReference type="Gene3D" id="2.30.110.10">
    <property type="entry name" value="Electron Transport, Fmn-binding Protein, Chain A"/>
    <property type="match status" value="1"/>
</dbReference>
<feature type="region of interest" description="Disordered" evidence="1">
    <location>
        <begin position="1"/>
        <end position="22"/>
    </location>
</feature>
<accession>A0A2U9PZV6</accession>
<dbReference type="GO" id="GO:0005737">
    <property type="term" value="C:cytoplasm"/>
    <property type="evidence" value="ECO:0007669"/>
    <property type="project" value="UniProtKB-ARBA"/>
</dbReference>
<dbReference type="InterPro" id="IPR055343">
    <property type="entry name" value="CREG_beta-barrel"/>
</dbReference>
<proteinExistence type="predicted"/>
<dbReference type="InterPro" id="IPR012349">
    <property type="entry name" value="Split_barrel_FMN-bd"/>
</dbReference>
<organism evidence="4 5">
    <name type="scientific">Mycolicibacterium smegmatis (strain MKD8)</name>
    <name type="common">Mycobacterium smegmatis</name>
    <dbReference type="NCBI Taxonomy" id="1214915"/>
    <lineage>
        <taxon>Bacteria</taxon>
        <taxon>Bacillati</taxon>
        <taxon>Actinomycetota</taxon>
        <taxon>Actinomycetes</taxon>
        <taxon>Mycobacteriales</taxon>
        <taxon>Mycobacteriaceae</taxon>
        <taxon>Mycolicibacterium</taxon>
    </lineage>
</organism>
<sequence length="266" mass="27651">MAVRDHGDPGDAPSVPPPLTPVADVVRPSAAEEARTIAASTNVGTLATLTTEGDPWASFVTYGLLGGAPVLCVSDMAEHGRNLAHDPRASIAIVAPSAESDPLASARVTLAGVAERPEGDELAAARAAHLDAVAAAKYYIDYSDFSVWVLRVQRVHWVGGYGRMDSTTGEAYAAAEADPVTPRAAGAIAHLNADHADSLLAMARNLGGYPDTGEAVCTGADRYGLDLRVTTERGVAYTRVGYAAPISSFDQLRAATVELAQRAKQS</sequence>
<evidence type="ECO:0000259" key="2">
    <source>
        <dbReference type="Pfam" id="PF10615"/>
    </source>
</evidence>